<proteinExistence type="predicted"/>
<dbReference type="WBParaSite" id="EVEC_0000432701-mRNA-1">
    <property type="protein sequence ID" value="EVEC_0000432701-mRNA-1"/>
    <property type="gene ID" value="EVEC_0000432701"/>
</dbReference>
<dbReference type="AlphaFoldDB" id="A0A0N4V2T1"/>
<organism evidence="4">
    <name type="scientific">Enterobius vermicularis</name>
    <name type="common">Human pinworm</name>
    <dbReference type="NCBI Taxonomy" id="51028"/>
    <lineage>
        <taxon>Eukaryota</taxon>
        <taxon>Metazoa</taxon>
        <taxon>Ecdysozoa</taxon>
        <taxon>Nematoda</taxon>
        <taxon>Chromadorea</taxon>
        <taxon>Rhabditida</taxon>
        <taxon>Spirurina</taxon>
        <taxon>Oxyuridomorpha</taxon>
        <taxon>Oxyuroidea</taxon>
        <taxon>Oxyuridae</taxon>
        <taxon>Enterobius</taxon>
    </lineage>
</organism>
<dbReference type="EMBL" id="UXUI01007745">
    <property type="protein sequence ID" value="VDD89284.1"/>
    <property type="molecule type" value="Genomic_DNA"/>
</dbReference>
<keyword evidence="3" id="KW-1185">Reference proteome</keyword>
<evidence type="ECO:0000313" key="4">
    <source>
        <dbReference type="WBParaSite" id="EVEC_0000432701-mRNA-1"/>
    </source>
</evidence>
<evidence type="ECO:0000256" key="1">
    <source>
        <dbReference type="SAM" id="MobiDB-lite"/>
    </source>
</evidence>
<sequence length="90" mass="10382">MLSVRVVKFVLNPSLRPVNAAWKSEFFLVCPRFRSLSSSPTQGSGKDFDDRTKADFEKFTKDLDDKLKRSNLNETKNPQFKQEKQQVPST</sequence>
<feature type="region of interest" description="Disordered" evidence="1">
    <location>
        <begin position="67"/>
        <end position="90"/>
    </location>
</feature>
<protein>
    <submittedName>
        <fullName evidence="4">ATP synthase-coupling factor 6, mitochondrial</fullName>
    </submittedName>
</protein>
<evidence type="ECO:0000313" key="2">
    <source>
        <dbReference type="EMBL" id="VDD89284.1"/>
    </source>
</evidence>
<evidence type="ECO:0000313" key="3">
    <source>
        <dbReference type="Proteomes" id="UP000274131"/>
    </source>
</evidence>
<accession>A0A0N4V2T1</accession>
<gene>
    <name evidence="2" type="ORF">EVEC_LOCUS4035</name>
</gene>
<name>A0A0N4V2T1_ENTVE</name>
<feature type="compositionally biased region" description="Polar residues" evidence="1">
    <location>
        <begin position="70"/>
        <end position="90"/>
    </location>
</feature>
<reference evidence="4" key="1">
    <citation type="submission" date="2017-02" db="UniProtKB">
        <authorList>
            <consortium name="WormBaseParasite"/>
        </authorList>
    </citation>
    <scope>IDENTIFICATION</scope>
</reference>
<reference evidence="2 3" key="2">
    <citation type="submission" date="2018-10" db="EMBL/GenBank/DDBJ databases">
        <authorList>
            <consortium name="Pathogen Informatics"/>
        </authorList>
    </citation>
    <scope>NUCLEOTIDE SEQUENCE [LARGE SCALE GENOMIC DNA]</scope>
</reference>
<dbReference type="Proteomes" id="UP000274131">
    <property type="component" value="Unassembled WGS sequence"/>
</dbReference>